<feature type="non-terminal residue" evidence="1">
    <location>
        <position position="143"/>
    </location>
</feature>
<sequence>VPKPILEFLFPNAWCRNNDQHASSDISFKRLGGTSVYMTDKTSSLRVVTMILLCLTPTMKGMIRSVQLLWFSFHTSSRTIKNLFSLNCFLKIPCSISKFIVSNGFPLPVSTIRFIVNHIKILRHTSPRHTSKCIDIGFTNICW</sequence>
<dbReference type="AlphaFoldDB" id="I7KRZ2"/>
<protein>
    <submittedName>
        <fullName evidence="1">Putative non-TIR-NBS-containing resistance protein</fullName>
    </submittedName>
</protein>
<name>I7KRZ2_HYDMC</name>
<dbReference type="EMBL" id="HE956728">
    <property type="protein sequence ID" value="CCJ05423.1"/>
    <property type="molecule type" value="mRNA"/>
</dbReference>
<evidence type="ECO:0000313" key="1">
    <source>
        <dbReference type="EMBL" id="CCJ05423.1"/>
    </source>
</evidence>
<organism evidence="1">
    <name type="scientific">Hydrangea macrophylla subsp. macrophylla</name>
    <dbReference type="NCBI Taxonomy" id="1206467"/>
    <lineage>
        <taxon>Eukaryota</taxon>
        <taxon>Viridiplantae</taxon>
        <taxon>Streptophyta</taxon>
        <taxon>Embryophyta</taxon>
        <taxon>Tracheophyta</taxon>
        <taxon>Spermatophyta</taxon>
        <taxon>Magnoliopsida</taxon>
        <taxon>eudicotyledons</taxon>
        <taxon>Gunneridae</taxon>
        <taxon>Pentapetalae</taxon>
        <taxon>asterids</taxon>
        <taxon>Cornales</taxon>
        <taxon>Hydrangeaceae</taxon>
        <taxon>Hydrangeeae</taxon>
        <taxon>Hydrangea</taxon>
        <taxon>Hydrangea sect. Macrophyllae</taxon>
    </lineage>
</organism>
<gene>
    <name evidence="1" type="primary">r15</name>
</gene>
<reference evidence="1" key="1">
    <citation type="journal article" date="2013" name="Mol. Biol. Rep.">
        <title>R gene expression changes related to Cercospora hydrangeae L.</title>
        <authorList>
            <person name="Kafantaris I."/>
            <person name="Woodrow P."/>
            <person name="Carillo P."/>
        </authorList>
    </citation>
    <scope>NUCLEOTIDE SEQUENCE</scope>
</reference>
<feature type="non-terminal residue" evidence="1">
    <location>
        <position position="1"/>
    </location>
</feature>
<accession>I7KRZ2</accession>
<proteinExistence type="evidence at transcript level"/>